<reference evidence="1 2" key="1">
    <citation type="journal article" date="2015" name="BMC Genomics">
        <title>Insights from the genome of Ophiocordyceps polyrhachis-furcata to pathogenicity and host specificity in insect fungi.</title>
        <authorList>
            <person name="Wichadakul D."/>
            <person name="Kobmoo N."/>
            <person name="Ingsriswang S."/>
            <person name="Tangphatsornruang S."/>
            <person name="Chantasingh D."/>
            <person name="Luangsa-ard J.J."/>
            <person name="Eurwilaichitr L."/>
        </authorList>
    </citation>
    <scope>NUCLEOTIDE SEQUENCE [LARGE SCALE GENOMIC DNA]</scope>
    <source>
        <strain evidence="1 2">BCC 54312</strain>
    </source>
</reference>
<dbReference type="AlphaFoldDB" id="A0A367LRL4"/>
<sequence length="245" mass="28215">MLPVYELNEDNEVILVPGEVYCCARHYGLLCHDEHRFSSESALRKHLEVTRELAVKHRRSGANSRAKQDVINRLDPDRITFELLTQSNIPGSGMQMTRPRVRAARTQPYFPQETFQVTDCGQDVFVGLQRMAEKHLLLDCFSRQLIVDAVWVRRQLPALAKYSPAIILRNPSSGNKKVDPTIQADAERRNKLLKQDERRYQILRRQPTTIRSLFADAKADKKRPVDDVQPDGSIPVGNFSWKMQH</sequence>
<dbReference type="Proteomes" id="UP000253664">
    <property type="component" value="Unassembled WGS sequence"/>
</dbReference>
<proteinExistence type="predicted"/>
<evidence type="ECO:0000313" key="1">
    <source>
        <dbReference type="EMBL" id="RCI17059.1"/>
    </source>
</evidence>
<accession>A0A367LRL4</accession>
<name>A0A367LRL4_9HYPO</name>
<dbReference type="OrthoDB" id="4732339at2759"/>
<comment type="caution">
    <text evidence="1">The sequence shown here is derived from an EMBL/GenBank/DDBJ whole genome shotgun (WGS) entry which is preliminary data.</text>
</comment>
<dbReference type="EMBL" id="LKCN02000001">
    <property type="protein sequence ID" value="RCI17059.1"/>
    <property type="molecule type" value="Genomic_DNA"/>
</dbReference>
<keyword evidence="2" id="KW-1185">Reference proteome</keyword>
<protein>
    <submittedName>
        <fullName evidence="1">Uncharacterized protein</fullName>
    </submittedName>
</protein>
<gene>
    <name evidence="1" type="ORF">L249_1897</name>
</gene>
<organism evidence="1 2">
    <name type="scientific">Ophiocordyceps polyrhachis-furcata BCC 54312</name>
    <dbReference type="NCBI Taxonomy" id="1330021"/>
    <lineage>
        <taxon>Eukaryota</taxon>
        <taxon>Fungi</taxon>
        <taxon>Dikarya</taxon>
        <taxon>Ascomycota</taxon>
        <taxon>Pezizomycotina</taxon>
        <taxon>Sordariomycetes</taxon>
        <taxon>Hypocreomycetidae</taxon>
        <taxon>Hypocreales</taxon>
        <taxon>Ophiocordycipitaceae</taxon>
        <taxon>Ophiocordyceps</taxon>
    </lineage>
</organism>
<evidence type="ECO:0000313" key="2">
    <source>
        <dbReference type="Proteomes" id="UP000253664"/>
    </source>
</evidence>